<dbReference type="AlphaFoldDB" id="A0A8I1D4Y9"/>
<dbReference type="RefSeq" id="WP_197941122.1">
    <property type="nucleotide sequence ID" value="NZ_JAECSB010000040.1"/>
</dbReference>
<evidence type="ECO:0000313" key="1">
    <source>
        <dbReference type="EMBL" id="MBH5143640.1"/>
    </source>
</evidence>
<accession>A0A8I1D4Y9</accession>
<organism evidence="1 2">
    <name type="scientific">Rhodococcus erythropolis</name>
    <name type="common">Arthrobacter picolinophilus</name>
    <dbReference type="NCBI Taxonomy" id="1833"/>
    <lineage>
        <taxon>Bacteria</taxon>
        <taxon>Bacillati</taxon>
        <taxon>Actinomycetota</taxon>
        <taxon>Actinomycetes</taxon>
        <taxon>Mycobacteriales</taxon>
        <taxon>Nocardiaceae</taxon>
        <taxon>Rhodococcus</taxon>
        <taxon>Rhodococcus erythropolis group</taxon>
    </lineage>
</organism>
<comment type="caution">
    <text evidence="1">The sequence shown here is derived from an EMBL/GenBank/DDBJ whole genome shotgun (WGS) entry which is preliminary data.</text>
</comment>
<name>A0A8I1D4Y9_RHOER</name>
<reference evidence="1 2" key="1">
    <citation type="submission" date="2020-12" db="EMBL/GenBank/DDBJ databases">
        <title>Draft genome sequence of furan degrading bacterial strain FUR100.</title>
        <authorList>
            <person name="Woiski C."/>
        </authorList>
    </citation>
    <scope>NUCLEOTIDE SEQUENCE [LARGE SCALE GENOMIC DNA]</scope>
    <source>
        <strain evidence="1 2">FUR100</strain>
    </source>
</reference>
<sequence length="151" mass="16129">MAIWINGFTVYATGLAFRIEGRIGNSAPSTQVSAPQLGPLNVGRMTRPHSNESIQLTLTFQDGTTVTSVGSNQLVPDDPTAPWLDGGASSSRLASHADDFLTPLPPAGPLLVEIAYLHFGILATRTTVDLSELSSASGNVIRLWRNDTQKR</sequence>
<protein>
    <submittedName>
        <fullName evidence="1">Uncharacterized protein</fullName>
    </submittedName>
</protein>
<gene>
    <name evidence="1" type="ORF">I3517_13575</name>
</gene>
<evidence type="ECO:0000313" key="2">
    <source>
        <dbReference type="Proteomes" id="UP000627573"/>
    </source>
</evidence>
<dbReference type="Proteomes" id="UP000627573">
    <property type="component" value="Unassembled WGS sequence"/>
</dbReference>
<proteinExistence type="predicted"/>
<keyword evidence="2" id="KW-1185">Reference proteome</keyword>
<dbReference type="EMBL" id="JAECSB010000040">
    <property type="protein sequence ID" value="MBH5143640.1"/>
    <property type="molecule type" value="Genomic_DNA"/>
</dbReference>